<gene>
    <name evidence="2" type="ORF">ACFFIC_21805</name>
</gene>
<dbReference type="RefSeq" id="WP_377054287.1">
    <property type="nucleotide sequence ID" value="NZ_JBHLVZ010000080.1"/>
</dbReference>
<dbReference type="Pfam" id="PF10067">
    <property type="entry name" value="DUF2306"/>
    <property type="match status" value="1"/>
</dbReference>
<feature type="transmembrane region" description="Helical" evidence="1">
    <location>
        <begin position="122"/>
        <end position="143"/>
    </location>
</feature>
<keyword evidence="3" id="KW-1185">Reference proteome</keyword>
<feature type="transmembrane region" description="Helical" evidence="1">
    <location>
        <begin position="163"/>
        <end position="183"/>
    </location>
</feature>
<keyword evidence="1" id="KW-0812">Transmembrane</keyword>
<protein>
    <submittedName>
        <fullName evidence="2">DUF2306 domain-containing protein</fullName>
    </submittedName>
</protein>
<dbReference type="InterPro" id="IPR018750">
    <property type="entry name" value="DUF2306_membrane"/>
</dbReference>
<evidence type="ECO:0000313" key="2">
    <source>
        <dbReference type="EMBL" id="MFC0388149.1"/>
    </source>
</evidence>
<evidence type="ECO:0000256" key="1">
    <source>
        <dbReference type="SAM" id="Phobius"/>
    </source>
</evidence>
<dbReference type="EMBL" id="JBHLVZ010000080">
    <property type="protein sequence ID" value="MFC0388149.1"/>
    <property type="molecule type" value="Genomic_DNA"/>
</dbReference>
<name>A0ABV6IX13_9PROT</name>
<keyword evidence="1" id="KW-0472">Membrane</keyword>
<feature type="transmembrane region" description="Helical" evidence="1">
    <location>
        <begin position="20"/>
        <end position="41"/>
    </location>
</feature>
<feature type="transmembrane region" description="Helical" evidence="1">
    <location>
        <begin position="95"/>
        <end position="116"/>
    </location>
</feature>
<proteinExistence type="predicted"/>
<keyword evidence="1" id="KW-1133">Transmembrane helix</keyword>
<reference evidence="2 3" key="1">
    <citation type="submission" date="2024-09" db="EMBL/GenBank/DDBJ databases">
        <authorList>
            <person name="Sun Q."/>
            <person name="Mori K."/>
        </authorList>
    </citation>
    <scope>NUCLEOTIDE SEQUENCE [LARGE SCALE GENOMIC DNA]</scope>
    <source>
        <strain evidence="2 3">CCM 7468</strain>
    </source>
</reference>
<comment type="caution">
    <text evidence="2">The sequence shown here is derived from an EMBL/GenBank/DDBJ whole genome shotgun (WGS) entry which is preliminary data.</text>
</comment>
<evidence type="ECO:0000313" key="3">
    <source>
        <dbReference type="Proteomes" id="UP001589789"/>
    </source>
</evidence>
<dbReference type="Proteomes" id="UP001589789">
    <property type="component" value="Unassembled WGS sequence"/>
</dbReference>
<feature type="transmembrane region" description="Helical" evidence="1">
    <location>
        <begin position="189"/>
        <end position="208"/>
    </location>
</feature>
<accession>A0ABV6IX13</accession>
<feature type="transmembrane region" description="Helical" evidence="1">
    <location>
        <begin position="61"/>
        <end position="83"/>
    </location>
</feature>
<organism evidence="2 3">
    <name type="scientific">Muricoccus vinaceus</name>
    <dbReference type="NCBI Taxonomy" id="424704"/>
    <lineage>
        <taxon>Bacteria</taxon>
        <taxon>Pseudomonadati</taxon>
        <taxon>Pseudomonadota</taxon>
        <taxon>Alphaproteobacteria</taxon>
        <taxon>Acetobacterales</taxon>
        <taxon>Roseomonadaceae</taxon>
        <taxon>Muricoccus</taxon>
    </lineage>
</organism>
<sequence>MLDDAAAAQTRHSRAHVPGAMPGAGWLILVVLATGIAVWSMRYGLPVVPQPNLSNFVTRRPALTIHALSASVALLVGPWQFLPGLRARRIGLHRALGRTYAVAILVAWLSSIPIGLHAETGMVASAGFLVLGAAWIAATGVAVERALRHDIAAHRRWMVRSYALTAAAITLRIYLGMAIALGIPMTLSYPAIAWLCWIPNLLAAEWWVRRAAPAS</sequence>